<protein>
    <submittedName>
        <fullName evidence="1">Uncharacterized protein</fullName>
    </submittedName>
</protein>
<reference evidence="1" key="1">
    <citation type="submission" date="2020-04" db="EMBL/GenBank/DDBJ databases">
        <authorList>
            <person name="Chiriac C."/>
            <person name="Salcher M."/>
            <person name="Ghai R."/>
            <person name="Kavagutti S V."/>
        </authorList>
    </citation>
    <scope>NUCLEOTIDE SEQUENCE</scope>
</reference>
<gene>
    <name evidence="1" type="ORF">UFOVP129_25</name>
</gene>
<sequence>MYRVISSIKVEQQPTKDFPLRNKTLLFDFAHTYDCNDSWRELTSTGKIVIPKHLYYRDANNKLQPLDGTLINIGGFSSTPPLLMRGDKVTIDHGYKYFKNGREVYEGTESVSGEHLFTGWISQVTSKKPIEFLIENNMWKLKQIPAPTHTFLKSDTLESILKFLLQGTGFEVATNTETTFGEFKIGNETVAEVLSRLRKAYRFESFFRGNTLYSGSLPYSSIVPKVRTFTFQQNIISDELEYRRKDDIVLSAVATNTIETDTGKVTKDGHPKTKRSRLEVLVTLRNGSEVPDVFVKPLHGDYPPNTGGERRNLFFPGANNVADLTTLATNELKKYYYTGFKGKFTTFGIPFTRMGDNVQLVDPILPERNGLYKVRSCEYSGGVGGLRQTIELDYKILLQ</sequence>
<accession>A0A6J5L811</accession>
<evidence type="ECO:0000313" key="1">
    <source>
        <dbReference type="EMBL" id="CAB4130798.1"/>
    </source>
</evidence>
<organism evidence="1">
    <name type="scientific">uncultured Caudovirales phage</name>
    <dbReference type="NCBI Taxonomy" id="2100421"/>
    <lineage>
        <taxon>Viruses</taxon>
        <taxon>Duplodnaviria</taxon>
        <taxon>Heunggongvirae</taxon>
        <taxon>Uroviricota</taxon>
        <taxon>Caudoviricetes</taxon>
        <taxon>Peduoviridae</taxon>
        <taxon>Maltschvirus</taxon>
        <taxon>Maltschvirus maltsch</taxon>
    </lineage>
</organism>
<proteinExistence type="predicted"/>
<dbReference type="EMBL" id="LR796245">
    <property type="protein sequence ID" value="CAB4130798.1"/>
    <property type="molecule type" value="Genomic_DNA"/>
</dbReference>
<name>A0A6J5L811_9CAUD</name>